<comment type="subcellular location">
    <subcellularLocation>
        <location evidence="2">Cytoplasmic vesicle</location>
        <location evidence="2">Clathrin-coated vesicle</location>
    </subcellularLocation>
    <subcellularLocation>
        <location evidence="3">Membrane</location>
        <location evidence="3">Clathrin-coated pit</location>
    </subcellularLocation>
    <subcellularLocation>
        <location evidence="1">Nucleus</location>
    </subcellularLocation>
</comment>
<dbReference type="InterPro" id="IPR036028">
    <property type="entry name" value="SH3-like_dom_sf"/>
</dbReference>
<dbReference type="GO" id="GO:0005634">
    <property type="term" value="C:nucleus"/>
    <property type="evidence" value="ECO:0007669"/>
    <property type="project" value="UniProtKB-SubCell"/>
</dbReference>
<dbReference type="GO" id="GO:0005905">
    <property type="term" value="C:clathrin-coated pit"/>
    <property type="evidence" value="ECO:0007669"/>
    <property type="project" value="UniProtKB-SubCell"/>
</dbReference>
<evidence type="ECO:0000256" key="10">
    <source>
        <dbReference type="ARBA" id="ARBA00023329"/>
    </source>
</evidence>
<dbReference type="AlphaFoldDB" id="A0ABD0Y7I0"/>
<keyword evidence="4 11" id="KW-0728">SH3 domain</keyword>
<reference evidence="14 15" key="1">
    <citation type="submission" date="2024-06" db="EMBL/GenBank/DDBJ databases">
        <authorList>
            <person name="Pan Q."/>
            <person name="Wen M."/>
            <person name="Jouanno E."/>
            <person name="Zahm M."/>
            <person name="Klopp C."/>
            <person name="Cabau C."/>
            <person name="Louis A."/>
            <person name="Berthelot C."/>
            <person name="Parey E."/>
            <person name="Roest Crollius H."/>
            <person name="Montfort J."/>
            <person name="Robinson-Rechavi M."/>
            <person name="Bouchez O."/>
            <person name="Lampietro C."/>
            <person name="Lopez Roques C."/>
            <person name="Donnadieu C."/>
            <person name="Postlethwait J."/>
            <person name="Bobe J."/>
            <person name="Verreycken H."/>
            <person name="Guiguen Y."/>
        </authorList>
    </citation>
    <scope>NUCLEOTIDE SEQUENCE [LARGE SCALE GENOMIC DNA]</scope>
    <source>
        <strain evidence="14">Up_M1</strain>
        <tissue evidence="14">Testis</tissue>
    </source>
</reference>
<evidence type="ECO:0000313" key="14">
    <source>
        <dbReference type="EMBL" id="KAL1021811.1"/>
    </source>
</evidence>
<evidence type="ECO:0000256" key="1">
    <source>
        <dbReference type="ARBA" id="ARBA00004123"/>
    </source>
</evidence>
<evidence type="ECO:0000259" key="13">
    <source>
        <dbReference type="PROSITE" id="PS51145"/>
    </source>
</evidence>
<evidence type="ECO:0000259" key="12">
    <source>
        <dbReference type="PROSITE" id="PS50002"/>
    </source>
</evidence>
<protein>
    <recommendedName>
        <fullName evidence="16">SH3-domain binding protein 4</fullName>
    </recommendedName>
</protein>
<dbReference type="PROSITE" id="PS51145">
    <property type="entry name" value="ZU5"/>
    <property type="match status" value="1"/>
</dbReference>
<evidence type="ECO:0000256" key="8">
    <source>
        <dbReference type="ARBA" id="ARBA00023176"/>
    </source>
</evidence>
<dbReference type="InterPro" id="IPR056183">
    <property type="entry name" value="DEATH_SH3BP4"/>
</dbReference>
<evidence type="ECO:0000256" key="4">
    <source>
        <dbReference type="ARBA" id="ARBA00022443"/>
    </source>
</evidence>
<evidence type="ECO:0000256" key="3">
    <source>
        <dbReference type="ARBA" id="ARBA00004600"/>
    </source>
</evidence>
<dbReference type="EMBL" id="JAGEUA010000001">
    <property type="protein sequence ID" value="KAL1021811.1"/>
    <property type="molecule type" value="Genomic_DNA"/>
</dbReference>
<dbReference type="Pfam" id="PF23640">
    <property type="entry name" value="UPA_SH3BP4"/>
    <property type="match status" value="1"/>
</dbReference>
<name>A0ABD0Y7I0_UMBPY</name>
<keyword evidence="5" id="KW-0254">Endocytosis</keyword>
<evidence type="ECO:0000256" key="6">
    <source>
        <dbReference type="ARBA" id="ARBA00022737"/>
    </source>
</evidence>
<evidence type="ECO:0000256" key="9">
    <source>
        <dbReference type="ARBA" id="ARBA00023242"/>
    </source>
</evidence>
<dbReference type="SMART" id="SM00326">
    <property type="entry name" value="SH3"/>
    <property type="match status" value="1"/>
</dbReference>
<keyword evidence="10" id="KW-0968">Cytoplasmic vesicle</keyword>
<dbReference type="Pfam" id="PF23637">
    <property type="entry name" value="SH3BP4_C"/>
    <property type="match status" value="1"/>
</dbReference>
<dbReference type="PROSITE" id="PS50002">
    <property type="entry name" value="SH3"/>
    <property type="match status" value="2"/>
</dbReference>
<dbReference type="Pfam" id="PF24094">
    <property type="entry name" value="DEATH_SH3BP4"/>
    <property type="match status" value="1"/>
</dbReference>
<dbReference type="InterPro" id="IPR056182">
    <property type="entry name" value="UPA_SH3BP4"/>
</dbReference>
<dbReference type="Pfam" id="PF07653">
    <property type="entry name" value="SH3_2"/>
    <property type="match status" value="1"/>
</dbReference>
<feature type="domain" description="SH3" evidence="12">
    <location>
        <begin position="669"/>
        <end position="739"/>
    </location>
</feature>
<evidence type="ECO:0000256" key="5">
    <source>
        <dbReference type="ARBA" id="ARBA00022583"/>
    </source>
</evidence>
<feature type="domain" description="ZU5" evidence="13">
    <location>
        <begin position="333"/>
        <end position="468"/>
    </location>
</feature>
<dbReference type="PANTHER" id="PTHR15603">
    <property type="entry name" value="SH3 DOMAIN-CONTAINING PROTEIN"/>
    <property type="match status" value="1"/>
</dbReference>
<dbReference type="PANTHER" id="PTHR15603:SF3">
    <property type="entry name" value="SH3 DOMAIN-BINDING PROTEIN 4"/>
    <property type="match status" value="1"/>
</dbReference>
<dbReference type="FunFam" id="2.60.220.30:FF:000008">
    <property type="entry name" value="SH3 domain-binding protein 4"/>
    <property type="match status" value="1"/>
</dbReference>
<evidence type="ECO:0000256" key="7">
    <source>
        <dbReference type="ARBA" id="ARBA00023136"/>
    </source>
</evidence>
<dbReference type="InterPro" id="IPR001452">
    <property type="entry name" value="SH3_domain"/>
</dbReference>
<dbReference type="InterPro" id="IPR000906">
    <property type="entry name" value="ZU5_dom"/>
</dbReference>
<dbReference type="GO" id="GO:0006897">
    <property type="term" value="P:endocytosis"/>
    <property type="evidence" value="ECO:0007669"/>
    <property type="project" value="UniProtKB-KW"/>
</dbReference>
<dbReference type="Gene3D" id="2.30.30.40">
    <property type="entry name" value="SH3 Domains"/>
    <property type="match status" value="1"/>
</dbReference>
<comment type="caution">
    <text evidence="14">The sequence shown here is derived from an EMBL/GenBank/DDBJ whole genome shotgun (WGS) entry which is preliminary data.</text>
</comment>
<dbReference type="InterPro" id="IPR056181">
    <property type="entry name" value="SH3BP4_C"/>
</dbReference>
<evidence type="ECO:0000256" key="2">
    <source>
        <dbReference type="ARBA" id="ARBA00004132"/>
    </source>
</evidence>
<dbReference type="Proteomes" id="UP001557470">
    <property type="component" value="Unassembled WGS sequence"/>
</dbReference>
<keyword evidence="8" id="KW-0168">Coated pit</keyword>
<dbReference type="SUPFAM" id="SSF50044">
    <property type="entry name" value="SH3-domain"/>
    <property type="match status" value="1"/>
</dbReference>
<keyword evidence="9" id="KW-0539">Nucleus</keyword>
<dbReference type="Gene3D" id="2.60.220.30">
    <property type="match status" value="1"/>
</dbReference>
<proteinExistence type="predicted"/>
<evidence type="ECO:0000256" key="11">
    <source>
        <dbReference type="PROSITE-ProRule" id="PRU00192"/>
    </source>
</evidence>
<evidence type="ECO:0008006" key="16">
    <source>
        <dbReference type="Google" id="ProtNLM"/>
    </source>
</evidence>
<evidence type="ECO:0000313" key="15">
    <source>
        <dbReference type="Proteomes" id="UP001557470"/>
    </source>
</evidence>
<feature type="domain" description="SH3" evidence="12">
    <location>
        <begin position="57"/>
        <end position="116"/>
    </location>
</feature>
<keyword evidence="7" id="KW-0472">Membrane</keyword>
<dbReference type="GO" id="GO:0030136">
    <property type="term" value="C:clathrin-coated vesicle"/>
    <property type="evidence" value="ECO:0007669"/>
    <property type="project" value="UniProtKB-SubCell"/>
</dbReference>
<sequence>MAAHRIIRVTNGNHVLPRCKSEGTLIDLSEGLSEASLSDVKVPTPSALRLDKSVSFGTAHEVVAIKDYCPSSFTTLKFSKGERLYVLDTTGGEWWYAHNNTEMGYIPSAYVQPIHCRNSSLSDSGMIDHPGECTEERDKELDLLGEWTGVPMKTTSYLPCYNKNPFSLRASSTNPFIDSAHIHSSLDHNCNERGRSTDLLVFDSPASLSIPNSTSSTNMMNGFSSYNIFDMMTPTSPNQDLQVLQTLHRDNPFFRSKRSYSLSELSVLQTQSNLTSPPSGFFSGLKAPSPEQFQSREDFRTAWLNHRKLARSCHDLHSLGQNPGWGQTQPVETNIVCKLDSCGGAVQLPDTQISVYVPDGHVAPGDTQQISMKALLDPPLELNTDRCSTVSPVVEIKLSNMETKSFITLEMTVSVTVKRDSGQVAEVLCVRSDCKDGPYTSIPHAYLYKDTVQVQLDNLEPCMYVAVVVKAQNVDLNTTVWDHVLKKVTLGVYGPKHIHPYFKTVVALFGHDCAPKTLLVSEVGKQAQAAPPVALTLWGKHQFVLGRPQDLQVGLYSNMSNYVVKANEQTRVIRGIQVKLGKVSRLIFMITSHNPDDISDFTLRVQVKDNLDCILAQFCVQTPQPPPKSGVRNCGQRKFLKRKEVVGKIVLSPLAITARYPQFQDRCVTNLKFGKLLKTVIRQNKSTYLLEYKKGDVIALLNEEKIKLRGHLWTKEWYIGYYQGKTGLVHAKNVLVLGKVKPIYFCGPDLTTSMLVEQILKPCKFLTYIYASVRTVLMENIGNWKTFADALGYGNLPLSYFCRTDLDNEPERVASVLEKLKEDCTNMDIKERKSFQKELMTALLKMDCQGLVARLIMDFVLLTAAVEVAPRWRELAEKLARVSKQQMDQYEAPHRDKNGLVDNDSMWKPAYDFLLTWAAQIGDSYRDVIQELHLGLDRMKNPITKRWKHLTGTLILVNSLETLRSSAFSLAAQGDYAI</sequence>
<keyword evidence="15" id="KW-1185">Reference proteome</keyword>
<organism evidence="14 15">
    <name type="scientific">Umbra pygmaea</name>
    <name type="common">Eastern mudminnow</name>
    <dbReference type="NCBI Taxonomy" id="75934"/>
    <lineage>
        <taxon>Eukaryota</taxon>
        <taxon>Metazoa</taxon>
        <taxon>Chordata</taxon>
        <taxon>Craniata</taxon>
        <taxon>Vertebrata</taxon>
        <taxon>Euteleostomi</taxon>
        <taxon>Actinopterygii</taxon>
        <taxon>Neopterygii</taxon>
        <taxon>Teleostei</taxon>
        <taxon>Protacanthopterygii</taxon>
        <taxon>Esociformes</taxon>
        <taxon>Umbridae</taxon>
        <taxon>Umbra</taxon>
    </lineage>
</organism>
<dbReference type="Pfam" id="PF00018">
    <property type="entry name" value="SH3_1"/>
    <property type="match status" value="1"/>
</dbReference>
<gene>
    <name evidence="14" type="ORF">UPYG_G00018380</name>
</gene>
<keyword evidence="6" id="KW-0677">Repeat</keyword>
<accession>A0ABD0Y7I0</accession>